<reference evidence="2 3" key="1">
    <citation type="submission" date="2019-05" db="EMBL/GenBank/DDBJ databases">
        <title>Emergence of the Ug99 lineage of the wheat stem rust pathogen through somatic hybridization.</title>
        <authorList>
            <person name="Li F."/>
            <person name="Upadhyaya N.M."/>
            <person name="Sperschneider J."/>
            <person name="Matny O."/>
            <person name="Nguyen-Phuc H."/>
            <person name="Mago R."/>
            <person name="Raley C."/>
            <person name="Miller M.E."/>
            <person name="Silverstein K.A.T."/>
            <person name="Henningsen E."/>
            <person name="Hirsch C.D."/>
            <person name="Visser B."/>
            <person name="Pretorius Z.A."/>
            <person name="Steffenson B.J."/>
            <person name="Schwessinger B."/>
            <person name="Dodds P.N."/>
            <person name="Figueroa M."/>
        </authorList>
    </citation>
    <scope>NUCLEOTIDE SEQUENCE [LARGE SCALE GENOMIC DNA]</scope>
    <source>
        <strain evidence="2">21-0</strain>
    </source>
</reference>
<dbReference type="Proteomes" id="UP000324748">
    <property type="component" value="Unassembled WGS sequence"/>
</dbReference>
<gene>
    <name evidence="2" type="ORF">PGT21_027759</name>
</gene>
<sequence>MLQLYTSARVADASRIYQAARQLKNHFDATPQRQHMSEVSPAGEAPDGRFNDRRGWVMHLLLIYSSPTRPVTPASMKPTDTESEEEYWGSRVNRSSGSALTLSGVCSA</sequence>
<feature type="compositionally biased region" description="Polar residues" evidence="1">
    <location>
        <begin position="92"/>
        <end position="108"/>
    </location>
</feature>
<protein>
    <submittedName>
        <fullName evidence="2">Uncharacterized protein</fullName>
    </submittedName>
</protein>
<dbReference type="OrthoDB" id="10382725at2759"/>
<evidence type="ECO:0000256" key="1">
    <source>
        <dbReference type="SAM" id="MobiDB-lite"/>
    </source>
</evidence>
<dbReference type="EMBL" id="VSWC01000157">
    <property type="protein sequence ID" value="KAA1075048.1"/>
    <property type="molecule type" value="Genomic_DNA"/>
</dbReference>
<accession>A0A5B0MFX6</accession>
<evidence type="ECO:0000313" key="3">
    <source>
        <dbReference type="Proteomes" id="UP000324748"/>
    </source>
</evidence>
<organism evidence="2 3">
    <name type="scientific">Puccinia graminis f. sp. tritici</name>
    <dbReference type="NCBI Taxonomy" id="56615"/>
    <lineage>
        <taxon>Eukaryota</taxon>
        <taxon>Fungi</taxon>
        <taxon>Dikarya</taxon>
        <taxon>Basidiomycota</taxon>
        <taxon>Pucciniomycotina</taxon>
        <taxon>Pucciniomycetes</taxon>
        <taxon>Pucciniales</taxon>
        <taxon>Pucciniaceae</taxon>
        <taxon>Puccinia</taxon>
    </lineage>
</organism>
<evidence type="ECO:0000313" key="2">
    <source>
        <dbReference type="EMBL" id="KAA1075048.1"/>
    </source>
</evidence>
<name>A0A5B0MFX6_PUCGR</name>
<keyword evidence="3" id="KW-1185">Reference proteome</keyword>
<dbReference type="AlphaFoldDB" id="A0A5B0MFX6"/>
<feature type="region of interest" description="Disordered" evidence="1">
    <location>
        <begin position="69"/>
        <end position="108"/>
    </location>
</feature>
<comment type="caution">
    <text evidence="2">The sequence shown here is derived from an EMBL/GenBank/DDBJ whole genome shotgun (WGS) entry which is preliminary data.</text>
</comment>
<proteinExistence type="predicted"/>
<feature type="region of interest" description="Disordered" evidence="1">
    <location>
        <begin position="28"/>
        <end position="48"/>
    </location>
</feature>